<dbReference type="SUPFAM" id="SSF51445">
    <property type="entry name" value="(Trans)glycosidases"/>
    <property type="match status" value="1"/>
</dbReference>
<keyword evidence="5" id="KW-0378">Hydrolase</keyword>
<dbReference type="Gene3D" id="2.60.40.1180">
    <property type="entry name" value="Golgi alpha-mannosidase II"/>
    <property type="match status" value="1"/>
</dbReference>
<dbReference type="PRINTS" id="PR00741">
    <property type="entry name" value="GLHYDRLASE29"/>
</dbReference>
<name>A0A8J7SKN4_9BACT</name>
<evidence type="ECO:0000256" key="3">
    <source>
        <dbReference type="ARBA" id="ARBA00012662"/>
    </source>
</evidence>
<feature type="domain" description="Glycoside hydrolase family 29 N-terminal" evidence="7">
    <location>
        <begin position="1"/>
        <end position="267"/>
    </location>
</feature>
<sequence length="389" mass="44218">MQLAEDAGAKYFTVLSEFHDGFAMYDSSHTKWNSKNMGPKRDVTGELAEAVRKRGMKFGISNHLAFNFHFYNHNHANGFDASDPATHGLYTDGRGATPEFVDMWWKRTTELVDKYQPDLYYFDWGWTHPSAGDAFVNARRDFFAYYYNKAIDWGSGTYGDPNVVINYKSWKEFHPEVIGVPDQERGGAWQISPHVAQLDDAISIKSWSYSTIDNYKTPNFLVDAFVDLVSKNYCLQLAFGPKADGTIPDEYRTRLLELGKWLKVNGEAIYATRPYVIFGEGPTKSIKVENYKEMITGTTKDIRFTRNKANTLLYATVLDWPDEKLVIESFKAGKFDADKITRIEMLGGDGELQWQQTDRGLEISLPAAPASDYAHAFRISFEGQVPAVK</sequence>
<evidence type="ECO:0000313" key="10">
    <source>
        <dbReference type="Proteomes" id="UP000624703"/>
    </source>
</evidence>
<protein>
    <recommendedName>
        <fullName evidence="3">alpha-L-fucosidase</fullName>
        <ecNumber evidence="3">3.2.1.51</ecNumber>
    </recommendedName>
</protein>
<dbReference type="InterPro" id="IPR057739">
    <property type="entry name" value="Glyco_hydro_29_N"/>
</dbReference>
<evidence type="ECO:0000259" key="8">
    <source>
        <dbReference type="Pfam" id="PF16757"/>
    </source>
</evidence>
<comment type="caution">
    <text evidence="9">The sequence shown here is derived from an EMBL/GenBank/DDBJ whole genome shotgun (WGS) entry which is preliminary data.</text>
</comment>
<evidence type="ECO:0000256" key="5">
    <source>
        <dbReference type="ARBA" id="ARBA00022801"/>
    </source>
</evidence>
<reference evidence="9" key="1">
    <citation type="submission" date="2021-01" db="EMBL/GenBank/DDBJ databases">
        <title>Modified the classification status of verrucomicrobia.</title>
        <authorList>
            <person name="Feng X."/>
        </authorList>
    </citation>
    <scope>NUCLEOTIDE SEQUENCE</scope>
    <source>
        <strain evidence="9">_KCTC 22039</strain>
    </source>
</reference>
<dbReference type="Proteomes" id="UP000624703">
    <property type="component" value="Unassembled WGS sequence"/>
</dbReference>
<dbReference type="GO" id="GO:0006004">
    <property type="term" value="P:fucose metabolic process"/>
    <property type="evidence" value="ECO:0007669"/>
    <property type="project" value="InterPro"/>
</dbReference>
<feature type="domain" description="Alpha-L-fucosidase C-terminal" evidence="8">
    <location>
        <begin position="298"/>
        <end position="374"/>
    </location>
</feature>
<gene>
    <name evidence="9" type="ORF">JIN82_01830</name>
</gene>
<dbReference type="Gene3D" id="3.20.20.80">
    <property type="entry name" value="Glycosidases"/>
    <property type="match status" value="1"/>
</dbReference>
<keyword evidence="6" id="KW-0326">Glycosidase</keyword>
<dbReference type="InterPro" id="IPR017853">
    <property type="entry name" value="GH"/>
</dbReference>
<dbReference type="AlphaFoldDB" id="A0A8J7SKN4"/>
<comment type="similarity">
    <text evidence="2">Belongs to the glycosyl hydrolase 29 family.</text>
</comment>
<evidence type="ECO:0000256" key="6">
    <source>
        <dbReference type="ARBA" id="ARBA00023295"/>
    </source>
</evidence>
<dbReference type="InterPro" id="IPR000933">
    <property type="entry name" value="Glyco_hydro_29"/>
</dbReference>
<dbReference type="EMBL" id="JAENIM010000009">
    <property type="protein sequence ID" value="MBK1789888.1"/>
    <property type="molecule type" value="Genomic_DNA"/>
</dbReference>
<dbReference type="Pfam" id="PF01120">
    <property type="entry name" value="Alpha_L_fucos"/>
    <property type="match status" value="1"/>
</dbReference>
<dbReference type="InterPro" id="IPR013780">
    <property type="entry name" value="Glyco_hydro_b"/>
</dbReference>
<dbReference type="InterPro" id="IPR031919">
    <property type="entry name" value="Fucosidase_C"/>
</dbReference>
<keyword evidence="10" id="KW-1185">Reference proteome</keyword>
<dbReference type="PANTHER" id="PTHR10030:SF37">
    <property type="entry name" value="ALPHA-L-FUCOSIDASE-RELATED"/>
    <property type="match status" value="1"/>
</dbReference>
<comment type="function">
    <text evidence="1">Alpha-L-fucosidase is responsible for hydrolyzing the alpha-1,6-linked fucose joined to the reducing-end N-acetylglucosamine of the carbohydrate moieties of glycoproteins.</text>
</comment>
<dbReference type="SMART" id="SM00812">
    <property type="entry name" value="Alpha_L_fucos"/>
    <property type="match status" value="1"/>
</dbReference>
<evidence type="ECO:0000313" key="9">
    <source>
        <dbReference type="EMBL" id="MBK1789888.1"/>
    </source>
</evidence>
<evidence type="ECO:0000256" key="4">
    <source>
        <dbReference type="ARBA" id="ARBA00022729"/>
    </source>
</evidence>
<accession>A0A8J7SKN4</accession>
<evidence type="ECO:0000259" key="7">
    <source>
        <dbReference type="Pfam" id="PF01120"/>
    </source>
</evidence>
<dbReference type="EC" id="3.2.1.51" evidence="3"/>
<organism evidence="9 10">
    <name type="scientific">Persicirhabdus sediminis</name>
    <dbReference type="NCBI Taxonomy" id="454144"/>
    <lineage>
        <taxon>Bacteria</taxon>
        <taxon>Pseudomonadati</taxon>
        <taxon>Verrucomicrobiota</taxon>
        <taxon>Verrucomicrobiia</taxon>
        <taxon>Verrucomicrobiales</taxon>
        <taxon>Verrucomicrobiaceae</taxon>
        <taxon>Persicirhabdus</taxon>
    </lineage>
</organism>
<proteinExistence type="inferred from homology"/>
<dbReference type="GO" id="GO:0004560">
    <property type="term" value="F:alpha-L-fucosidase activity"/>
    <property type="evidence" value="ECO:0007669"/>
    <property type="project" value="InterPro"/>
</dbReference>
<dbReference type="PANTHER" id="PTHR10030">
    <property type="entry name" value="ALPHA-L-FUCOSIDASE"/>
    <property type="match status" value="1"/>
</dbReference>
<keyword evidence="4" id="KW-0732">Signal</keyword>
<dbReference type="GO" id="GO:0016139">
    <property type="term" value="P:glycoside catabolic process"/>
    <property type="evidence" value="ECO:0007669"/>
    <property type="project" value="TreeGrafter"/>
</dbReference>
<evidence type="ECO:0000256" key="2">
    <source>
        <dbReference type="ARBA" id="ARBA00007951"/>
    </source>
</evidence>
<dbReference type="Pfam" id="PF16757">
    <property type="entry name" value="Fucosidase_C"/>
    <property type="match status" value="1"/>
</dbReference>
<dbReference type="PIRSF" id="PIRSF001092">
    <property type="entry name" value="Alpha-L-fucosidase"/>
    <property type="match status" value="1"/>
</dbReference>
<dbReference type="GO" id="GO:0005764">
    <property type="term" value="C:lysosome"/>
    <property type="evidence" value="ECO:0007669"/>
    <property type="project" value="TreeGrafter"/>
</dbReference>
<evidence type="ECO:0000256" key="1">
    <source>
        <dbReference type="ARBA" id="ARBA00004071"/>
    </source>
</evidence>
<dbReference type="InterPro" id="IPR016286">
    <property type="entry name" value="FUC_metazoa-typ"/>
</dbReference>